<dbReference type="Proteomes" id="UP000003836">
    <property type="component" value="Unassembled WGS sequence"/>
</dbReference>
<dbReference type="EMBL" id="AFWI01000046">
    <property type="protein sequence ID" value="EGU58039.1"/>
    <property type="molecule type" value="Genomic_DNA"/>
</dbReference>
<keyword evidence="4" id="KW-0489">Methyltransferase</keyword>
<protein>
    <submittedName>
        <fullName evidence="4">Serine hydroxymethyltransferase</fullName>
    </submittedName>
</protein>
<keyword evidence="4" id="KW-0808">Transferase</keyword>
<evidence type="ECO:0000313" key="5">
    <source>
        <dbReference type="EMBL" id="EGU58039.1"/>
    </source>
</evidence>
<dbReference type="eggNOG" id="COG0112">
    <property type="taxonomic scope" value="Bacteria"/>
</dbReference>
<dbReference type="AlphaFoldDB" id="F9T207"/>
<dbReference type="InterPro" id="IPR015422">
    <property type="entry name" value="PyrdxlP-dep_Trfase_small"/>
</dbReference>
<dbReference type="GO" id="GO:0032259">
    <property type="term" value="P:methylation"/>
    <property type="evidence" value="ECO:0007669"/>
    <property type="project" value="UniProtKB-KW"/>
</dbReference>
<dbReference type="GO" id="GO:0046653">
    <property type="term" value="P:tetrahydrofolate metabolic process"/>
    <property type="evidence" value="ECO:0007669"/>
    <property type="project" value="TreeGrafter"/>
</dbReference>
<dbReference type="RefSeq" id="WP_004743450.1">
    <property type="nucleotide sequence ID" value="NZ_AFWI01000046.1"/>
</dbReference>
<evidence type="ECO:0000313" key="6">
    <source>
        <dbReference type="Proteomes" id="UP000003836"/>
    </source>
</evidence>
<accession>F9T207</accession>
<dbReference type="SUPFAM" id="SSF53383">
    <property type="entry name" value="PLP-dependent transferases"/>
    <property type="match status" value="1"/>
</dbReference>
<organism evidence="4 7">
    <name type="scientific">Vibrio tubiashii ATCC 19109</name>
    <dbReference type="NCBI Taxonomy" id="1051646"/>
    <lineage>
        <taxon>Bacteria</taxon>
        <taxon>Pseudomonadati</taxon>
        <taxon>Pseudomonadota</taxon>
        <taxon>Gammaproteobacteria</taxon>
        <taxon>Vibrionales</taxon>
        <taxon>Vibrionaceae</taxon>
        <taxon>Vibrio</taxon>
        <taxon>Vibrio oreintalis group</taxon>
    </lineage>
</organism>
<dbReference type="PANTHER" id="PTHR11680:SF35">
    <property type="entry name" value="SERINE HYDROXYMETHYLTRANSFERASE 1"/>
    <property type="match status" value="1"/>
</dbReference>
<dbReference type="Proteomes" id="UP000030071">
    <property type="component" value="Chromosome 1"/>
</dbReference>
<feature type="domain" description="Serine hydroxymethyltransferase-like" evidence="3">
    <location>
        <begin position="36"/>
        <end position="405"/>
    </location>
</feature>
<dbReference type="GO" id="GO:0019264">
    <property type="term" value="P:glycine biosynthetic process from serine"/>
    <property type="evidence" value="ECO:0007669"/>
    <property type="project" value="TreeGrafter"/>
</dbReference>
<dbReference type="GO" id="GO:0005737">
    <property type="term" value="C:cytoplasm"/>
    <property type="evidence" value="ECO:0007669"/>
    <property type="project" value="TreeGrafter"/>
</dbReference>
<comment type="cofactor">
    <cofactor evidence="1">
        <name>pyridoxal 5'-phosphate</name>
        <dbReference type="ChEBI" id="CHEBI:597326"/>
    </cofactor>
</comment>
<evidence type="ECO:0000256" key="2">
    <source>
        <dbReference type="ARBA" id="ARBA00022898"/>
    </source>
</evidence>
<dbReference type="InterPro" id="IPR039429">
    <property type="entry name" value="SHMT-like_dom"/>
</dbReference>
<keyword evidence="2" id="KW-0663">Pyridoxal phosphate</keyword>
<dbReference type="EMBL" id="CP009354">
    <property type="protein sequence ID" value="AIW13871.1"/>
    <property type="molecule type" value="Genomic_DNA"/>
</dbReference>
<dbReference type="PANTHER" id="PTHR11680">
    <property type="entry name" value="SERINE HYDROXYMETHYLTRANSFERASE"/>
    <property type="match status" value="1"/>
</dbReference>
<dbReference type="KEGG" id="vtu:IX91_06610"/>
<evidence type="ECO:0000256" key="1">
    <source>
        <dbReference type="ARBA" id="ARBA00001933"/>
    </source>
</evidence>
<reference evidence="5" key="1">
    <citation type="submission" date="2011-08" db="EMBL/GenBank/DDBJ databases">
        <authorList>
            <person name="Hoffman M."/>
            <person name="Strain E.A."/>
            <person name="Brown E."/>
            <person name="Allard M.W."/>
        </authorList>
    </citation>
    <scope>NUCLEOTIDE SEQUENCE</scope>
    <source>
        <strain evidence="5">ATCC 19109</strain>
    </source>
</reference>
<dbReference type="PATRIC" id="fig|1051646.9.peg.1301"/>
<reference evidence="5 6" key="2">
    <citation type="journal article" date="2012" name="Int. J. Syst. Evol. Microbiol.">
        <title>Vibrio caribbeanicus sp. nov., isolated from the marine sponge Scleritoderma cyanea.</title>
        <authorList>
            <person name="Hoffmann M."/>
            <person name="Monday S.R."/>
            <person name="Allard M.W."/>
            <person name="Strain E.A."/>
            <person name="Whittaker P."/>
            <person name="Naum M."/>
            <person name="McCarthy P.J."/>
            <person name="Lopez J.V."/>
            <person name="Fischer M."/>
            <person name="Brown E.W."/>
        </authorList>
    </citation>
    <scope>NUCLEOTIDE SEQUENCE [LARGE SCALE GENOMIC DNA]</scope>
    <source>
        <strain evidence="5 6">ATCC 19109</strain>
    </source>
</reference>
<dbReference type="GeneID" id="23444387"/>
<dbReference type="GO" id="GO:0004372">
    <property type="term" value="F:glycine hydroxymethyltransferase activity"/>
    <property type="evidence" value="ECO:0007669"/>
    <property type="project" value="TreeGrafter"/>
</dbReference>
<evidence type="ECO:0000313" key="7">
    <source>
        <dbReference type="Proteomes" id="UP000030071"/>
    </source>
</evidence>
<sequence length="440" mass="47846">MCIQTQCHEQRILVEAERFIENSTTSELRNYLIDLVNKHEKVRVELGINLVAAEAPMSSFARNLLSCDLGSRASGGAIGRRSRVFTGLDAADEIEALSMSLLKGLFDCKYADHRPLGGLHANMIVYASLKRYLYTSDLMTLDLMHGGNSSNHILGPPGVLGYSIGFIPVDERSLKIDLDRFEDVAKRKKPSLVSLGAGVNLFPFPVTEIKEIVSRWSGKILFDGAHQAGLIAAGMYPNPLTQGADVFTASTGKTFSGPQGGLICWNSGELSDALSTTIFPTLTGSHQLNRVAALVASSIEMKTHGKEYMAQGINNAKRFASALYDEGLDVLYADYDFTETHQVLVHWKHPEGAKAACFRLASVGIFANAVPLPGDNSLLSGIRFGMTEVTRLGIRPEEIIEVAKITSGVLHGHYSSKRARSRIAGLATVLSNINYCLEEI</sequence>
<dbReference type="GO" id="GO:0008168">
    <property type="term" value="F:methyltransferase activity"/>
    <property type="evidence" value="ECO:0007669"/>
    <property type="project" value="UniProtKB-KW"/>
</dbReference>
<dbReference type="HOGENOM" id="CLU_022477_2_1_6"/>
<keyword evidence="6" id="KW-1185">Reference proteome</keyword>
<evidence type="ECO:0000259" key="3">
    <source>
        <dbReference type="Pfam" id="PF00464"/>
    </source>
</evidence>
<dbReference type="Gene3D" id="3.90.1150.10">
    <property type="entry name" value="Aspartate Aminotransferase, domain 1"/>
    <property type="match status" value="1"/>
</dbReference>
<proteinExistence type="predicted"/>
<dbReference type="InterPro" id="IPR015424">
    <property type="entry name" value="PyrdxlP-dep_Trfase"/>
</dbReference>
<name>F9T207_9VIBR</name>
<dbReference type="Pfam" id="PF00464">
    <property type="entry name" value="SHMT"/>
    <property type="match status" value="1"/>
</dbReference>
<gene>
    <name evidence="4" type="ORF">IX91_06610</name>
    <name evidence="5" type="ORF">VITU9109_16118</name>
</gene>
<evidence type="ECO:0000313" key="4">
    <source>
        <dbReference type="EMBL" id="AIW13871.1"/>
    </source>
</evidence>
<dbReference type="Gene3D" id="3.40.640.10">
    <property type="entry name" value="Type I PLP-dependent aspartate aminotransferase-like (Major domain)"/>
    <property type="match status" value="1"/>
</dbReference>
<dbReference type="InterPro" id="IPR015421">
    <property type="entry name" value="PyrdxlP-dep_Trfase_major"/>
</dbReference>
<dbReference type="InterPro" id="IPR049943">
    <property type="entry name" value="Ser_HO-MeTrfase-like"/>
</dbReference>
<dbReference type="STRING" id="1051646.IX91_06610"/>
<reference evidence="4 7" key="3">
    <citation type="submission" date="2014-08" db="EMBL/GenBank/DDBJ databases">
        <title>First Complete Genome Sequence of the Shellfish Pathogen Vibrio tubiashii.</title>
        <authorList>
            <person name="Richards G.P."/>
            <person name="Needleman D.S."/>
            <person name="Watson M.A."/>
            <person name="Bono J.L."/>
        </authorList>
    </citation>
    <scope>NUCLEOTIDE SEQUENCE [LARGE SCALE GENOMIC DNA]</scope>
    <source>
        <strain evidence="4 7">ATCC 19109</strain>
    </source>
</reference>
<dbReference type="GO" id="GO:0030170">
    <property type="term" value="F:pyridoxal phosphate binding"/>
    <property type="evidence" value="ECO:0007669"/>
    <property type="project" value="TreeGrafter"/>
</dbReference>